<comment type="caution">
    <text evidence="3">The sequence shown here is derived from an EMBL/GenBank/DDBJ whole genome shotgun (WGS) entry which is preliminary data.</text>
</comment>
<dbReference type="Proteomes" id="UP000230646">
    <property type="component" value="Unassembled WGS sequence"/>
</dbReference>
<dbReference type="Pfam" id="PF09587">
    <property type="entry name" value="PGA_cap"/>
    <property type="match status" value="1"/>
</dbReference>
<evidence type="ECO:0000313" key="3">
    <source>
        <dbReference type="EMBL" id="PIY32296.1"/>
    </source>
</evidence>
<dbReference type="SUPFAM" id="SSF56300">
    <property type="entry name" value="Metallo-dependent phosphatases"/>
    <property type="match status" value="1"/>
</dbReference>
<dbReference type="SMART" id="SM00854">
    <property type="entry name" value="PGA_cap"/>
    <property type="match status" value="1"/>
</dbReference>
<dbReference type="InterPro" id="IPR029052">
    <property type="entry name" value="Metallo-depent_PP-like"/>
</dbReference>
<dbReference type="Gene3D" id="3.60.21.10">
    <property type="match status" value="1"/>
</dbReference>
<organism evidence="3 4">
    <name type="scientific">Candidatus Infernicultor aquiphilus</name>
    <dbReference type="NCBI Taxonomy" id="1805029"/>
    <lineage>
        <taxon>Bacteria</taxon>
        <taxon>Pseudomonadati</taxon>
        <taxon>Atribacterota</taxon>
        <taxon>Candidatus Phoenicimicrobiia</taxon>
        <taxon>Candidatus Pheonicimicrobiales</taxon>
        <taxon>Candidatus Phoenicimicrobiaceae</taxon>
        <taxon>Candidatus Infernicultor</taxon>
    </lineage>
</organism>
<dbReference type="PANTHER" id="PTHR33393">
    <property type="entry name" value="POLYGLUTAMINE SYNTHESIS ACCESSORY PROTEIN RV0574C-RELATED"/>
    <property type="match status" value="1"/>
</dbReference>
<dbReference type="NCBIfam" id="TIGR04336">
    <property type="entry name" value="AmmeMemoSam_B"/>
    <property type="match status" value="1"/>
</dbReference>
<evidence type="ECO:0000256" key="1">
    <source>
        <dbReference type="ARBA" id="ARBA00005662"/>
    </source>
</evidence>
<dbReference type="Pfam" id="PF01875">
    <property type="entry name" value="Memo"/>
    <property type="match status" value="1"/>
</dbReference>
<dbReference type="PANTHER" id="PTHR33393:SF11">
    <property type="entry name" value="POLYGLUTAMINE SYNTHESIS ACCESSORY PROTEIN RV0574C-RELATED"/>
    <property type="match status" value="1"/>
</dbReference>
<evidence type="ECO:0000313" key="4">
    <source>
        <dbReference type="Proteomes" id="UP000230646"/>
    </source>
</evidence>
<sequence>MGYIVMGKFMLKYYLIKKGFMKKYILVYLVLLILSITSETFSRDKLNIASGVVPHHLLAQEIIDDFFKYIFSREKPETIILLSPDHWHSAALHQENSFITVALEPGKEEFNHLKVDSNLLRKLAEKNKIVLNNPAVVSEFGITNLLPFMEKYFPETKILPLLIPAKISKEQVKQLVNSIDEVAPVRTILIASVDFSHYLPWQAANFHDLKSIRVLLNFEEENFKNIEVDCWQALYAARLFAKLRQKEAPFIIAHKNSADFLKLDLEETTSYFSVIFEQKKVEEIFSNQKVKTILLTGDMMLNRGVEDLIKQNSVYYPFQRISQLLRGVDIVFGNLEGPVVKNPPEFPDNSLKFAFNPEVMKGISWAKFNLFSLANNHTLNWGKEGLEETKDWLRKYGINFVGDPLSGSWRELDAYFPSDNSDNIIFLAFNQIFPFLAKEEEMIETVKAVKSLNSEKLLIISLHWGEEYQLTNSLAQQKLAHQIIEAGADLIIGHHPHVVQNIEKYQGKLIFYSLGNFIFDQCFSLETQQGLAVGVEVHPDKLIFRLFPLQINRGQPVLMKQSQESEFLIKLAERSGSDKKLVDAIKSGIIKMERLN</sequence>
<name>A0A2M7PQ36_9BACT</name>
<dbReference type="InterPro" id="IPR002737">
    <property type="entry name" value="MEMO1_fam"/>
</dbReference>
<feature type="domain" description="Capsule synthesis protein CapA" evidence="2">
    <location>
        <begin position="292"/>
        <end position="521"/>
    </location>
</feature>
<protein>
    <submittedName>
        <fullName evidence="3">AmmeMemoRadiSam system protein B</fullName>
    </submittedName>
</protein>
<accession>A0A2M7PQ36</accession>
<dbReference type="CDD" id="cd07381">
    <property type="entry name" value="MPP_CapA"/>
    <property type="match status" value="1"/>
</dbReference>
<dbReference type="Gene3D" id="3.40.830.10">
    <property type="entry name" value="LigB-like"/>
    <property type="match status" value="1"/>
</dbReference>
<dbReference type="InterPro" id="IPR052169">
    <property type="entry name" value="CW_Biosynth-Accessory"/>
</dbReference>
<dbReference type="InterPro" id="IPR019079">
    <property type="entry name" value="Capsule_synth_CapA"/>
</dbReference>
<proteinExistence type="inferred from homology"/>
<comment type="similarity">
    <text evidence="1">Belongs to the CapA family.</text>
</comment>
<dbReference type="EMBL" id="PFKO01000236">
    <property type="protein sequence ID" value="PIY32296.1"/>
    <property type="molecule type" value="Genomic_DNA"/>
</dbReference>
<dbReference type="AlphaFoldDB" id="A0A2M7PQ36"/>
<evidence type="ECO:0000259" key="2">
    <source>
        <dbReference type="SMART" id="SM00854"/>
    </source>
</evidence>
<gene>
    <name evidence="3" type="primary">amrB</name>
    <name evidence="3" type="ORF">COZ07_06210</name>
</gene>
<reference evidence="3 4" key="1">
    <citation type="submission" date="2017-09" db="EMBL/GenBank/DDBJ databases">
        <title>Depth-based differentiation of microbial function through sediment-hosted aquifers and enrichment of novel symbionts in the deep terrestrial subsurface.</title>
        <authorList>
            <person name="Probst A.J."/>
            <person name="Ladd B."/>
            <person name="Jarett J.K."/>
            <person name="Geller-Mcgrath D.E."/>
            <person name="Sieber C.M."/>
            <person name="Emerson J.B."/>
            <person name="Anantharaman K."/>
            <person name="Thomas B.C."/>
            <person name="Malmstrom R."/>
            <person name="Stieglmeier M."/>
            <person name="Klingl A."/>
            <person name="Woyke T."/>
            <person name="Ryan C.M."/>
            <person name="Banfield J.F."/>
        </authorList>
    </citation>
    <scope>NUCLEOTIDE SEQUENCE [LARGE SCALE GENOMIC DNA]</scope>
    <source>
        <strain evidence="3">CG_4_10_14_3_um_filter_34_13</strain>
    </source>
</reference>